<protein>
    <submittedName>
        <fullName evidence="2">Uncharacterized protein</fullName>
    </submittedName>
</protein>
<organism evidence="2 3">
    <name type="scientific">Oryzias latipes</name>
    <name type="common">Japanese rice fish</name>
    <name type="synonym">Japanese killifish</name>
    <dbReference type="NCBI Taxonomy" id="8090"/>
    <lineage>
        <taxon>Eukaryota</taxon>
        <taxon>Metazoa</taxon>
        <taxon>Chordata</taxon>
        <taxon>Craniata</taxon>
        <taxon>Vertebrata</taxon>
        <taxon>Euteleostomi</taxon>
        <taxon>Actinopterygii</taxon>
        <taxon>Neopterygii</taxon>
        <taxon>Teleostei</taxon>
        <taxon>Neoteleostei</taxon>
        <taxon>Acanthomorphata</taxon>
        <taxon>Ovalentaria</taxon>
        <taxon>Atherinomorphae</taxon>
        <taxon>Beloniformes</taxon>
        <taxon>Adrianichthyidae</taxon>
        <taxon>Oryziinae</taxon>
        <taxon>Oryzias</taxon>
    </lineage>
</organism>
<feature type="compositionally biased region" description="Basic and acidic residues" evidence="1">
    <location>
        <begin position="35"/>
        <end position="62"/>
    </location>
</feature>
<name>A0A3P9LC30_ORYLA</name>
<dbReference type="Proteomes" id="UP000265180">
    <property type="component" value="Chromosome 1"/>
</dbReference>
<reference evidence="2" key="3">
    <citation type="submission" date="2025-08" db="UniProtKB">
        <authorList>
            <consortium name="Ensembl"/>
        </authorList>
    </citation>
    <scope>IDENTIFICATION</scope>
    <source>
        <strain evidence="2">HNI</strain>
    </source>
</reference>
<accession>A0A3P9LC30</accession>
<evidence type="ECO:0000313" key="2">
    <source>
        <dbReference type="Ensembl" id="ENSORLP00020018142.1"/>
    </source>
</evidence>
<dbReference type="AlphaFoldDB" id="A0A3P9LC30"/>
<reference key="1">
    <citation type="journal article" date="2007" name="Nature">
        <title>The medaka draft genome and insights into vertebrate genome evolution.</title>
        <authorList>
            <person name="Kasahara M."/>
            <person name="Naruse K."/>
            <person name="Sasaki S."/>
            <person name="Nakatani Y."/>
            <person name="Qu W."/>
            <person name="Ahsan B."/>
            <person name="Yamada T."/>
            <person name="Nagayasu Y."/>
            <person name="Doi K."/>
            <person name="Kasai Y."/>
            <person name="Jindo T."/>
            <person name="Kobayashi D."/>
            <person name="Shimada A."/>
            <person name="Toyoda A."/>
            <person name="Kuroki Y."/>
            <person name="Fujiyama A."/>
            <person name="Sasaki T."/>
            <person name="Shimizu A."/>
            <person name="Asakawa S."/>
            <person name="Shimizu N."/>
            <person name="Hashimoto S."/>
            <person name="Yang J."/>
            <person name="Lee Y."/>
            <person name="Matsushima K."/>
            <person name="Sugano S."/>
            <person name="Sakaizumi M."/>
            <person name="Narita T."/>
            <person name="Ohishi K."/>
            <person name="Haga S."/>
            <person name="Ohta F."/>
            <person name="Nomoto H."/>
            <person name="Nogata K."/>
            <person name="Morishita T."/>
            <person name="Endo T."/>
            <person name="Shin-I T."/>
            <person name="Takeda H."/>
            <person name="Morishita S."/>
            <person name="Kohara Y."/>
        </authorList>
    </citation>
    <scope>NUCLEOTIDE SEQUENCE [LARGE SCALE GENOMIC DNA]</scope>
    <source>
        <strain>Hd-rR</strain>
    </source>
</reference>
<reference evidence="2 3" key="2">
    <citation type="submission" date="2017-04" db="EMBL/GenBank/DDBJ databases">
        <title>CpG methylation of centromeres and impact of large insertions on vertebrate speciation.</title>
        <authorList>
            <person name="Ichikawa K."/>
            <person name="Yoshimura J."/>
            <person name="Morishita S."/>
        </authorList>
    </citation>
    <scope>NUCLEOTIDE SEQUENCE</scope>
    <source>
        <strain evidence="2 3">HNI</strain>
    </source>
</reference>
<evidence type="ECO:0000256" key="1">
    <source>
        <dbReference type="SAM" id="MobiDB-lite"/>
    </source>
</evidence>
<feature type="region of interest" description="Disordered" evidence="1">
    <location>
        <begin position="200"/>
        <end position="235"/>
    </location>
</feature>
<proteinExistence type="predicted"/>
<sequence>MTDGPVETGVGCPASYHYGHPVVVERRCSLLHSFDSPREKEKREDPCGDERKEAHEQQEVRHFVQHGHPNPPDHVPHEQEEGVPSRGAEVLPVDSHHDVGVPVQELDALLQTPEAALHAAQQEFSTFVLSTWRTTGETKAEQLSLRNAGHLAQGRDEIGAPEEEEEVVELEHDPVSVVDGLTAVEGKQALCVRTLSGGVGGVEGLRTKRGDAATAEPQKQFSPKEALPGGHRSGR</sequence>
<evidence type="ECO:0000313" key="3">
    <source>
        <dbReference type="Proteomes" id="UP000265180"/>
    </source>
</evidence>
<dbReference type="Ensembl" id="ENSORLT00020026894.1">
    <property type="protein sequence ID" value="ENSORLP00020018142.1"/>
    <property type="gene ID" value="ENSORLG00020019111.1"/>
</dbReference>
<reference evidence="2" key="4">
    <citation type="submission" date="2025-09" db="UniProtKB">
        <authorList>
            <consortium name="Ensembl"/>
        </authorList>
    </citation>
    <scope>IDENTIFICATION</scope>
    <source>
        <strain evidence="2">HNI</strain>
    </source>
</reference>
<feature type="region of interest" description="Disordered" evidence="1">
    <location>
        <begin position="33"/>
        <end position="97"/>
    </location>
</feature>